<feature type="domain" description="EGF-like" evidence="7">
    <location>
        <begin position="410"/>
        <end position="450"/>
    </location>
</feature>
<keyword evidence="9" id="KW-1185">Reference proteome</keyword>
<dbReference type="InterPro" id="IPR000742">
    <property type="entry name" value="EGF"/>
</dbReference>
<feature type="disulfide bond" evidence="5">
    <location>
        <begin position="318"/>
        <end position="327"/>
    </location>
</feature>
<feature type="disulfide bond" evidence="5">
    <location>
        <begin position="836"/>
        <end position="845"/>
    </location>
</feature>
<dbReference type="PROSITE" id="PS01248">
    <property type="entry name" value="EGF_LAM_1"/>
    <property type="match status" value="2"/>
</dbReference>
<evidence type="ECO:0000256" key="3">
    <source>
        <dbReference type="ARBA" id="ARBA00022737"/>
    </source>
</evidence>
<evidence type="ECO:0000256" key="1">
    <source>
        <dbReference type="ARBA" id="ARBA00022536"/>
    </source>
</evidence>
<keyword evidence="1 5" id="KW-0245">EGF-like domain</keyword>
<feature type="transmembrane region" description="Helical" evidence="6">
    <location>
        <begin position="170"/>
        <end position="193"/>
    </location>
</feature>
<dbReference type="InterPro" id="IPR013032">
    <property type="entry name" value="EGF-like_CS"/>
</dbReference>
<feature type="domain" description="EGF-like" evidence="7">
    <location>
        <begin position="292"/>
        <end position="328"/>
    </location>
</feature>
<feature type="transmembrane region" description="Helical" evidence="6">
    <location>
        <begin position="137"/>
        <end position="158"/>
    </location>
</feature>
<feature type="domain" description="EGF-like" evidence="7">
    <location>
        <begin position="1008"/>
        <end position="1047"/>
    </location>
</feature>
<dbReference type="PANTHER" id="PTHR24049:SF22">
    <property type="entry name" value="DROSOPHILA CRUMBS HOMOLOG"/>
    <property type="match status" value="1"/>
</dbReference>
<feature type="disulfide bond" evidence="5">
    <location>
        <begin position="237"/>
        <end position="246"/>
    </location>
</feature>
<dbReference type="EMBL" id="JAIZAY010000001">
    <property type="protein sequence ID" value="KAJ8049024.1"/>
    <property type="molecule type" value="Genomic_DNA"/>
</dbReference>
<proteinExistence type="predicted"/>
<feature type="disulfide bond" evidence="5">
    <location>
        <begin position="817"/>
        <end position="834"/>
    </location>
</feature>
<feature type="disulfide bond" evidence="5">
    <location>
        <begin position="798"/>
        <end position="807"/>
    </location>
</feature>
<feature type="disulfide bond" evidence="5">
    <location>
        <begin position="1037"/>
        <end position="1046"/>
    </location>
</feature>
<keyword evidence="3" id="KW-0677">Repeat</keyword>
<evidence type="ECO:0000256" key="6">
    <source>
        <dbReference type="SAM" id="Phobius"/>
    </source>
</evidence>
<feature type="disulfide bond" evidence="5">
    <location>
        <begin position="588"/>
        <end position="605"/>
    </location>
</feature>
<feature type="domain" description="EGF-like" evidence="7">
    <location>
        <begin position="868"/>
        <end position="906"/>
    </location>
</feature>
<evidence type="ECO:0000259" key="7">
    <source>
        <dbReference type="PROSITE" id="PS50026"/>
    </source>
</evidence>
<feature type="domain" description="EGF-like" evidence="7">
    <location>
        <begin position="940"/>
        <end position="974"/>
    </location>
</feature>
<feature type="disulfide bond" evidence="5">
    <location>
        <begin position="964"/>
        <end position="973"/>
    </location>
</feature>
<feature type="transmembrane region" description="Helical" evidence="6">
    <location>
        <begin position="1264"/>
        <end position="1286"/>
    </location>
</feature>
<dbReference type="OrthoDB" id="283575at2759"/>
<feature type="transmembrane region" description="Helical" evidence="6">
    <location>
        <begin position="1103"/>
        <end position="1124"/>
    </location>
</feature>
<dbReference type="Pfam" id="PF12661">
    <property type="entry name" value="hEGF"/>
    <property type="match status" value="1"/>
</dbReference>
<gene>
    <name evidence="8" type="ORF">HOLleu_01570</name>
</gene>
<feature type="disulfide bond" evidence="5">
    <location>
        <begin position="702"/>
        <end position="719"/>
    </location>
</feature>
<feature type="disulfide bond" evidence="5">
    <location>
        <begin position="741"/>
        <end position="758"/>
    </location>
</feature>
<feature type="domain" description="EGF-like" evidence="7">
    <location>
        <begin position="618"/>
        <end position="653"/>
    </location>
</feature>
<feature type="domain" description="EGF-like" evidence="7">
    <location>
        <begin position="655"/>
        <end position="693"/>
    </location>
</feature>
<comment type="caution">
    <text evidence="8">The sequence shown here is derived from an EMBL/GenBank/DDBJ whole genome shotgun (WGS) entry which is preliminary data.</text>
</comment>
<feature type="transmembrane region" description="Helical" evidence="6">
    <location>
        <begin position="1192"/>
        <end position="1215"/>
    </location>
</feature>
<dbReference type="PROSITE" id="PS01186">
    <property type="entry name" value="EGF_2"/>
    <property type="match status" value="9"/>
</dbReference>
<dbReference type="PANTHER" id="PTHR24049">
    <property type="entry name" value="CRUMBS FAMILY MEMBER"/>
    <property type="match status" value="1"/>
</dbReference>
<feature type="domain" description="EGF-like" evidence="7">
    <location>
        <begin position="694"/>
        <end position="731"/>
    </location>
</feature>
<feature type="disulfide bond" evidence="5">
    <location>
        <begin position="280"/>
        <end position="289"/>
    </location>
</feature>
<feature type="domain" description="EGF-like" evidence="7">
    <location>
        <begin position="210"/>
        <end position="247"/>
    </location>
</feature>
<dbReference type="InterPro" id="IPR036259">
    <property type="entry name" value="MFS_trans_sf"/>
</dbReference>
<feature type="disulfide bond" evidence="5">
    <location>
        <begin position="721"/>
        <end position="730"/>
    </location>
</feature>
<feature type="domain" description="EGF-like" evidence="7">
    <location>
        <begin position="809"/>
        <end position="846"/>
    </location>
</feature>
<feature type="domain" description="EGF-like" evidence="7">
    <location>
        <begin position="770"/>
        <end position="808"/>
    </location>
</feature>
<sequence length="1337" mass="142378">MGIDSEDDDILYSSNMGYNAQNRTLIGGEAKNLDEIMNKPRDRMKKTLGLCAAFVGLGLSLAVLGPTLRSLKDQVGAASMENMAIVFSGRGLGYLGGTIAGGAFFDCWNSQVLIAVGLGLASLGMAIVAFTKHLPTLVIMMSTVGIAMGILDTGANVVCIKMWGKRASAFLQMLHFGFALGALLAPLLATPFLRGDLAVNPNISCVVETEPKQCEKNICLNGGTCYIENDKEKTCTCMEGFTGQLCGDIKCSNDSDAPCKNGGMCIPPKEGETEKASCQCKNGYTGAICEEMEKPCKMKCENGGTCQLVEKDKETCVCLGGFTGEHCGDIKCSNDSNSDAPCENGGTCIAKEGDTKAHCKCKDGYTGVICEAVDCDNGGPCLNSGTCVGLTTAMEPGCLCPPGLVGDICDAIDCSIGNPCLHGGQCPTKKGKENKYECTCTDGFTGLICEECDNNYCQNGGNCTVADGKVNCSCPDGITGDLCQDCDINYCRHGGKCLIIDDEVICKCENGFEGDHCERKCVSEDHTKKVCSCMPGFDGDHCDVCDSSYCKNGATITCTVLTDEVMCHCATGFTGEICDAIDCSVSPCLNGGKCVNKTATEEAKCECTEGYTGFICEAIDCSASPCLNGGKCVNKTAAEEAKCECTEGYTGFICEAIDCSVSPCLNGGKCVNKTATEEAKCECTEGYTGFICEAIDCSVSPCLNGGKCVNKTATEEAKCECTDGYTGFICEAIDCSSVSPCLNGGDCIPKTGADEAKCNCAHGYTGFICEAIDCSVSPCLNGGECVNKTDAEEAKCECTDGYTGFICEAIDCSVSPCLNDGKCVNKTDAEEAKCECTDGYTGFICEDPPNNRRRKRRDTTWNFSRQKRDIDCSASPCLHDGTCVSKTDDEDAHCKCEDGFAGDTCEDCAKDYCENEGTCTIKEGIVICKCKEGFTGDHCKDCAKDYCENEGTCIIKEGTVICKCKKGFTGDRCKECPGLNCLHGGTCTSAGEGKACSCPAGFTGKTCEHIDCNHSPCLNDATCVQATEEGKVDTCVCALGFTGEICEEKVAPTGFRGVYIIISVYLGSICILFCYFTYISPIASEASAQQKASSDRPSYENQILMLLFCFYLIYVGSEVSFGGYISEYYQAVFKDCRGSLATAWFWGTFALGRGLAICFATVTTPMKMLVVDLVGGVLATVILLWFGQISVWFWLGTGLLGLSMASMFPSGIAWLEGYVDVSGKVASVLVTGGVLGEMVIPLAVGYVMFDKEEGFEEQVYPDRLMYLMCGVCIASSLIFGYVYMLAQDMGLKNTHTNQHSVTDVLDGMNDAFSMRNMNHKGPKQMKKSLKFGKKHKV</sequence>
<dbReference type="SMART" id="SM00179">
    <property type="entry name" value="EGF_CA"/>
    <property type="match status" value="14"/>
</dbReference>
<feature type="domain" description="EGF-like" evidence="7">
    <location>
        <begin position="579"/>
        <end position="617"/>
    </location>
</feature>
<feature type="domain" description="EGF-like" evidence="7">
    <location>
        <begin position="248"/>
        <end position="290"/>
    </location>
</feature>
<organism evidence="8 9">
    <name type="scientific">Holothuria leucospilota</name>
    <name type="common">Black long sea cucumber</name>
    <name type="synonym">Mertensiothuria leucospilota</name>
    <dbReference type="NCBI Taxonomy" id="206669"/>
    <lineage>
        <taxon>Eukaryota</taxon>
        <taxon>Metazoa</taxon>
        <taxon>Echinodermata</taxon>
        <taxon>Eleutherozoa</taxon>
        <taxon>Echinozoa</taxon>
        <taxon>Holothuroidea</taxon>
        <taxon>Aspidochirotacea</taxon>
        <taxon>Aspidochirotida</taxon>
        <taxon>Holothuriidae</taxon>
        <taxon>Holothuria</taxon>
    </lineage>
</organism>
<dbReference type="InterPro" id="IPR001881">
    <property type="entry name" value="EGF-like_Ca-bd_dom"/>
</dbReference>
<feature type="disulfide bond" evidence="5">
    <location>
        <begin position="779"/>
        <end position="796"/>
    </location>
</feature>
<keyword evidence="2" id="KW-0732">Signal</keyword>
<evidence type="ECO:0000313" key="9">
    <source>
        <dbReference type="Proteomes" id="UP001152320"/>
    </source>
</evidence>
<dbReference type="GO" id="GO:0005509">
    <property type="term" value="F:calcium ion binding"/>
    <property type="evidence" value="ECO:0007669"/>
    <property type="project" value="InterPro"/>
</dbReference>
<feature type="domain" description="EGF-like" evidence="7">
    <location>
        <begin position="484"/>
        <end position="518"/>
    </location>
</feature>
<feature type="disulfide bond" evidence="5">
    <location>
        <begin position="683"/>
        <end position="692"/>
    </location>
</feature>
<dbReference type="SMART" id="SM00181">
    <property type="entry name" value="EGF"/>
    <property type="match status" value="21"/>
</dbReference>
<feature type="transmembrane region" description="Helical" evidence="6">
    <location>
        <begin position="1058"/>
        <end position="1082"/>
    </location>
</feature>
<dbReference type="Gene3D" id="1.20.1250.20">
    <property type="entry name" value="MFS general substrate transporter like domains"/>
    <property type="match status" value="2"/>
</dbReference>
<dbReference type="Proteomes" id="UP001152320">
    <property type="component" value="Chromosome 1"/>
</dbReference>
<keyword evidence="6" id="KW-0472">Membrane</keyword>
<evidence type="ECO:0000256" key="4">
    <source>
        <dbReference type="ARBA" id="ARBA00023157"/>
    </source>
</evidence>
<feature type="transmembrane region" description="Helical" evidence="6">
    <location>
        <begin position="1169"/>
        <end position="1186"/>
    </location>
</feature>
<name>A0A9Q1CR68_HOLLE</name>
<dbReference type="PROSITE" id="PS50026">
    <property type="entry name" value="EGF_3"/>
    <property type="match status" value="16"/>
</dbReference>
<reference evidence="8" key="1">
    <citation type="submission" date="2021-10" db="EMBL/GenBank/DDBJ databases">
        <title>Tropical sea cucumber genome reveals ecological adaptation and Cuvierian tubules defense mechanism.</title>
        <authorList>
            <person name="Chen T."/>
        </authorList>
    </citation>
    <scope>NUCLEOTIDE SEQUENCE</scope>
    <source>
        <strain evidence="8">Nanhai2018</strain>
        <tissue evidence="8">Muscle</tissue>
    </source>
</reference>
<comment type="caution">
    <text evidence="5">Lacks conserved residue(s) required for the propagation of feature annotation.</text>
</comment>
<feature type="disulfide bond" evidence="5">
    <location>
        <begin position="296"/>
        <end position="306"/>
    </location>
</feature>
<feature type="disulfide bond" evidence="5">
    <location>
        <begin position="896"/>
        <end position="905"/>
    </location>
</feature>
<feature type="disulfide bond" evidence="5">
    <location>
        <begin position="508"/>
        <end position="517"/>
    </location>
</feature>
<feature type="transmembrane region" description="Helical" evidence="6">
    <location>
        <begin position="84"/>
        <end position="105"/>
    </location>
</feature>
<feature type="transmembrane region" description="Helical" evidence="6">
    <location>
        <begin position="47"/>
        <end position="64"/>
    </location>
</feature>
<accession>A0A9Q1CR68</accession>
<feature type="disulfide bond" evidence="5">
    <location>
        <begin position="342"/>
        <end position="359"/>
    </location>
</feature>
<feature type="domain" description="EGF-like" evidence="7">
    <location>
        <begin position="333"/>
        <end position="371"/>
    </location>
</feature>
<feature type="transmembrane region" description="Helical" evidence="6">
    <location>
        <begin position="112"/>
        <end position="131"/>
    </location>
</feature>
<dbReference type="Gene3D" id="2.10.25.10">
    <property type="entry name" value="Laminin"/>
    <property type="match status" value="20"/>
</dbReference>
<dbReference type="InterPro" id="IPR002049">
    <property type="entry name" value="LE_dom"/>
</dbReference>
<feature type="disulfide bond" evidence="5">
    <location>
        <begin position="626"/>
        <end position="643"/>
    </location>
</feature>
<keyword evidence="6" id="KW-1133">Transmembrane helix</keyword>
<dbReference type="Pfam" id="PF00008">
    <property type="entry name" value="EGF"/>
    <property type="match status" value="10"/>
</dbReference>
<protein>
    <submittedName>
        <fullName evidence="8">Neurogenic locus notch-like protein 1</fullName>
    </submittedName>
</protein>
<feature type="disulfide bond" evidence="5">
    <location>
        <begin position="664"/>
        <end position="681"/>
    </location>
</feature>
<feature type="disulfide bond" evidence="5">
    <location>
        <begin position="607"/>
        <end position="616"/>
    </location>
</feature>
<feature type="transmembrane region" description="Helical" evidence="6">
    <location>
        <begin position="1227"/>
        <end position="1249"/>
    </location>
</feature>
<feature type="domain" description="EGF-like" evidence="7">
    <location>
        <begin position="732"/>
        <end position="768"/>
    </location>
</feature>
<keyword evidence="4 5" id="KW-1015">Disulfide bond</keyword>
<dbReference type="CDD" id="cd00054">
    <property type="entry name" value="EGF_CA"/>
    <property type="match status" value="1"/>
</dbReference>
<feature type="transmembrane region" description="Helical" evidence="6">
    <location>
        <begin position="1144"/>
        <end position="1162"/>
    </location>
</feature>
<evidence type="ECO:0000313" key="8">
    <source>
        <dbReference type="EMBL" id="KAJ8049024.1"/>
    </source>
</evidence>
<feature type="disulfide bond" evidence="5">
    <location>
        <begin position="361"/>
        <end position="370"/>
    </location>
</feature>
<dbReference type="PROSITE" id="PS00022">
    <property type="entry name" value="EGF_1"/>
    <property type="match status" value="12"/>
</dbReference>
<evidence type="ECO:0000256" key="5">
    <source>
        <dbReference type="PROSITE-ProRule" id="PRU00076"/>
    </source>
</evidence>
<dbReference type="SUPFAM" id="SSF57196">
    <property type="entry name" value="EGF/Laminin"/>
    <property type="match status" value="18"/>
</dbReference>
<feature type="disulfide bond" evidence="5">
    <location>
        <begin position="440"/>
        <end position="449"/>
    </location>
</feature>
<feature type="disulfide bond" evidence="5">
    <location>
        <begin position="877"/>
        <end position="894"/>
    </location>
</feature>
<keyword evidence="6" id="KW-0812">Transmembrane</keyword>
<evidence type="ECO:0000256" key="2">
    <source>
        <dbReference type="ARBA" id="ARBA00022729"/>
    </source>
</evidence>
<dbReference type="SUPFAM" id="SSF103473">
    <property type="entry name" value="MFS general substrate transporter"/>
    <property type="match status" value="2"/>
</dbReference>
<dbReference type="InterPro" id="IPR051022">
    <property type="entry name" value="Notch_Cell-Fate_Det"/>
</dbReference>